<evidence type="ECO:0000313" key="2">
    <source>
        <dbReference type="EMBL" id="KAJ2936648.1"/>
    </source>
</evidence>
<proteinExistence type="predicted"/>
<comment type="caution">
    <text evidence="2">The sequence shown here is derived from an EMBL/GenBank/DDBJ whole genome shotgun (WGS) entry which is preliminary data.</text>
</comment>
<evidence type="ECO:0000313" key="3">
    <source>
        <dbReference type="Proteomes" id="UP001140091"/>
    </source>
</evidence>
<reference evidence="2" key="1">
    <citation type="submission" date="2022-06" db="EMBL/GenBank/DDBJ databases">
        <title>Genome Sequence of Candolleomyces eurysporus.</title>
        <authorList>
            <person name="Buettner E."/>
        </authorList>
    </citation>
    <scope>NUCLEOTIDE SEQUENCE</scope>
    <source>
        <strain evidence="2">VTCC 930004</strain>
    </source>
</reference>
<dbReference type="Proteomes" id="UP001140091">
    <property type="component" value="Unassembled WGS sequence"/>
</dbReference>
<feature type="transmembrane region" description="Helical" evidence="1">
    <location>
        <begin position="34"/>
        <end position="62"/>
    </location>
</feature>
<keyword evidence="1" id="KW-0812">Transmembrane</keyword>
<evidence type="ECO:0000256" key="1">
    <source>
        <dbReference type="SAM" id="Phobius"/>
    </source>
</evidence>
<feature type="non-terminal residue" evidence="2">
    <location>
        <position position="138"/>
    </location>
</feature>
<organism evidence="2 3">
    <name type="scientific">Candolleomyces eurysporus</name>
    <dbReference type="NCBI Taxonomy" id="2828524"/>
    <lineage>
        <taxon>Eukaryota</taxon>
        <taxon>Fungi</taxon>
        <taxon>Dikarya</taxon>
        <taxon>Basidiomycota</taxon>
        <taxon>Agaricomycotina</taxon>
        <taxon>Agaricomycetes</taxon>
        <taxon>Agaricomycetidae</taxon>
        <taxon>Agaricales</taxon>
        <taxon>Agaricineae</taxon>
        <taxon>Psathyrellaceae</taxon>
        <taxon>Candolleomyces</taxon>
    </lineage>
</organism>
<dbReference type="OrthoDB" id="3357408at2759"/>
<protein>
    <submittedName>
        <fullName evidence="2">Uncharacterized protein</fullName>
    </submittedName>
</protein>
<keyword evidence="1" id="KW-0472">Membrane</keyword>
<feature type="transmembrane region" description="Helical" evidence="1">
    <location>
        <begin position="83"/>
        <end position="105"/>
    </location>
</feature>
<sequence length="138" mass="15520">MLMVTAGILFFISIYGLSVYLETPKNLRKGKTRYIALSLLITALTVFSTSLDSAWMFGALFADNSGNGFRQSMTRDARSWKRFTSLGLSMATVVLGDALLVYRCYVIWKRTWWVVILPSLTLIAAIGMRSRLECVAVY</sequence>
<accession>A0A9W8JTL4</accession>
<name>A0A9W8JTL4_9AGAR</name>
<feature type="transmembrane region" description="Helical" evidence="1">
    <location>
        <begin position="111"/>
        <end position="128"/>
    </location>
</feature>
<dbReference type="EMBL" id="JANBPK010000034">
    <property type="protein sequence ID" value="KAJ2936648.1"/>
    <property type="molecule type" value="Genomic_DNA"/>
</dbReference>
<keyword evidence="3" id="KW-1185">Reference proteome</keyword>
<gene>
    <name evidence="2" type="ORF">H1R20_g467</name>
</gene>
<dbReference type="AlphaFoldDB" id="A0A9W8JTL4"/>
<keyword evidence="1" id="KW-1133">Transmembrane helix</keyword>